<dbReference type="Proteomes" id="UP000286510">
    <property type="component" value="Unassembled WGS sequence"/>
</dbReference>
<dbReference type="PROSITE" id="PS00108">
    <property type="entry name" value="PROTEIN_KINASE_ST"/>
    <property type="match status" value="1"/>
</dbReference>
<dbReference type="SMART" id="SM00220">
    <property type="entry name" value="S_TKc"/>
    <property type="match status" value="1"/>
</dbReference>
<dbReference type="EMBL" id="QUTF01013963">
    <property type="protein sequence ID" value="RHZ15226.1"/>
    <property type="molecule type" value="Genomic_DNA"/>
</dbReference>
<dbReference type="InterPro" id="IPR000719">
    <property type="entry name" value="Prot_kinase_dom"/>
</dbReference>
<evidence type="ECO:0000256" key="2">
    <source>
        <dbReference type="ARBA" id="ARBA00022840"/>
    </source>
</evidence>
<sequence>MVEAMDFADDSARRLNVLVLSNIHGNIDMVNRLCDHIIRCHAVDVVFVCGDFVLPYVSTVTPSEACVAAAEGDMTAVLSRLEMIVCRVIYIPGPHDPPTTKRIHELTKSPRLTPYSVNCDKVKVSLTADIDDLHPDEVHASRPMHLIVEGSQDEHHAFEVRTEYAAADDYDDWKSNVYAKLARLPWCCRISPHASSKEGSMEWIEKGQLVLNPGEWQSLITTHEDAPCDGTDRVNEYFMMESLGKGAFAKVKRCERRVENAQPRPFAAKIMSKSALQRMKEYVRVGESMRAVTALDKVEAEIEVMRTLYHRNIVLLFEVINDPGSDKIYLILEYMSTGPCMVYNSVSKAFHSPITRGPLTEEWAKQHMRDIVQGVKYLHARGVCHRDIKPDNILLNADNRCHISDFGCAQSFLPVDKITNTLGTYQFYAPECCSGDPFDPFAADAWAIGVTLYVFLFGVLPFDAATPKDLFDALLQDPVPIPSTAFSPLCMNFLEFSLHKDPSQRMTVLSMELHPWLAVPDEDEPLSF</sequence>
<dbReference type="Gene3D" id="3.60.21.10">
    <property type="match status" value="1"/>
</dbReference>
<name>A0A397C8G1_APHAT</name>
<accession>A0A397C8G1</accession>
<dbReference type="Pfam" id="PF00069">
    <property type="entry name" value="Pkinase"/>
    <property type="match status" value="1"/>
</dbReference>
<feature type="domain" description="Protein kinase" evidence="4">
    <location>
        <begin position="237"/>
        <end position="517"/>
    </location>
</feature>
<dbReference type="Pfam" id="PF00149">
    <property type="entry name" value="Metallophos"/>
    <property type="match status" value="1"/>
</dbReference>
<feature type="binding site" evidence="3">
    <location>
        <position position="269"/>
    </location>
    <ligand>
        <name>ATP</name>
        <dbReference type="ChEBI" id="CHEBI:30616"/>
    </ligand>
</feature>
<dbReference type="VEuPathDB" id="FungiDB:H257_03480"/>
<dbReference type="Gene3D" id="3.30.200.20">
    <property type="entry name" value="Phosphorylase Kinase, domain 1"/>
    <property type="match status" value="1"/>
</dbReference>
<dbReference type="GO" id="GO:0016787">
    <property type="term" value="F:hydrolase activity"/>
    <property type="evidence" value="ECO:0007669"/>
    <property type="project" value="InterPro"/>
</dbReference>
<dbReference type="PANTHER" id="PTHR24346:SF77">
    <property type="entry name" value="SERINE THREONINE PROTEIN KINASE"/>
    <property type="match status" value="1"/>
</dbReference>
<comment type="caution">
    <text evidence="5">The sequence shown here is derived from an EMBL/GenBank/DDBJ whole genome shotgun (WGS) entry which is preliminary data.</text>
</comment>
<organism evidence="5 7">
    <name type="scientific">Aphanomyces astaci</name>
    <name type="common">Crayfish plague agent</name>
    <dbReference type="NCBI Taxonomy" id="112090"/>
    <lineage>
        <taxon>Eukaryota</taxon>
        <taxon>Sar</taxon>
        <taxon>Stramenopiles</taxon>
        <taxon>Oomycota</taxon>
        <taxon>Saprolegniomycetes</taxon>
        <taxon>Saprolegniales</taxon>
        <taxon>Verrucalvaceae</taxon>
        <taxon>Aphanomyces</taxon>
    </lineage>
</organism>
<dbReference type="FunFam" id="1.10.510.10:FF:000571">
    <property type="entry name" value="Maternal embryonic leucine zipper kinase"/>
    <property type="match status" value="1"/>
</dbReference>
<evidence type="ECO:0000259" key="4">
    <source>
        <dbReference type="PROSITE" id="PS50011"/>
    </source>
</evidence>
<evidence type="ECO:0000313" key="6">
    <source>
        <dbReference type="EMBL" id="RHZ15226.1"/>
    </source>
</evidence>
<evidence type="ECO:0000313" key="5">
    <source>
        <dbReference type="EMBL" id="RHY38184.1"/>
    </source>
</evidence>
<dbReference type="InterPro" id="IPR004843">
    <property type="entry name" value="Calcineurin-like_PHP"/>
</dbReference>
<dbReference type="CDD" id="cd14008">
    <property type="entry name" value="STKc_LKB1_CaMKK"/>
    <property type="match status" value="1"/>
</dbReference>
<dbReference type="Proteomes" id="UP000266239">
    <property type="component" value="Unassembled WGS sequence"/>
</dbReference>
<evidence type="ECO:0000313" key="8">
    <source>
        <dbReference type="Proteomes" id="UP000286510"/>
    </source>
</evidence>
<evidence type="ECO:0000256" key="3">
    <source>
        <dbReference type="PROSITE-ProRule" id="PRU10141"/>
    </source>
</evidence>
<dbReference type="Gene3D" id="1.10.510.10">
    <property type="entry name" value="Transferase(Phosphotransferase) domain 1"/>
    <property type="match status" value="1"/>
</dbReference>
<dbReference type="EMBL" id="QUTA01000219">
    <property type="protein sequence ID" value="RHY38184.1"/>
    <property type="molecule type" value="Genomic_DNA"/>
</dbReference>
<keyword evidence="1 3" id="KW-0547">Nucleotide-binding</keyword>
<reference evidence="7 8" key="1">
    <citation type="submission" date="2018-08" db="EMBL/GenBank/DDBJ databases">
        <title>Aphanomyces genome sequencing and annotation.</title>
        <authorList>
            <person name="Minardi D."/>
            <person name="Oidtmann B."/>
            <person name="Van Der Giezen M."/>
            <person name="Studholme D.J."/>
        </authorList>
    </citation>
    <scope>NUCLEOTIDE SEQUENCE [LARGE SCALE GENOMIC DNA]</scope>
    <source>
        <strain evidence="6 8">FDL457</strain>
        <strain evidence="5 7">Yx</strain>
    </source>
</reference>
<dbReference type="InterPro" id="IPR011009">
    <property type="entry name" value="Kinase-like_dom_sf"/>
</dbReference>
<proteinExistence type="predicted"/>
<dbReference type="GO" id="GO:0005524">
    <property type="term" value="F:ATP binding"/>
    <property type="evidence" value="ECO:0007669"/>
    <property type="project" value="UniProtKB-UniRule"/>
</dbReference>
<protein>
    <recommendedName>
        <fullName evidence="4">Protein kinase domain-containing protein</fullName>
    </recommendedName>
</protein>
<evidence type="ECO:0000256" key="1">
    <source>
        <dbReference type="ARBA" id="ARBA00022741"/>
    </source>
</evidence>
<dbReference type="InterPro" id="IPR029052">
    <property type="entry name" value="Metallo-depent_PP-like"/>
</dbReference>
<dbReference type="GO" id="GO:0005737">
    <property type="term" value="C:cytoplasm"/>
    <property type="evidence" value="ECO:0007669"/>
    <property type="project" value="TreeGrafter"/>
</dbReference>
<dbReference type="GO" id="GO:0004674">
    <property type="term" value="F:protein serine/threonine kinase activity"/>
    <property type="evidence" value="ECO:0007669"/>
    <property type="project" value="TreeGrafter"/>
</dbReference>
<dbReference type="PROSITE" id="PS00107">
    <property type="entry name" value="PROTEIN_KINASE_ATP"/>
    <property type="match status" value="1"/>
</dbReference>
<dbReference type="GO" id="GO:0035556">
    <property type="term" value="P:intracellular signal transduction"/>
    <property type="evidence" value="ECO:0007669"/>
    <property type="project" value="TreeGrafter"/>
</dbReference>
<dbReference type="PROSITE" id="PS50011">
    <property type="entry name" value="PROTEIN_KINASE_DOM"/>
    <property type="match status" value="1"/>
</dbReference>
<evidence type="ECO:0000313" key="7">
    <source>
        <dbReference type="Proteomes" id="UP000266239"/>
    </source>
</evidence>
<dbReference type="SUPFAM" id="SSF56300">
    <property type="entry name" value="Metallo-dependent phosphatases"/>
    <property type="match status" value="1"/>
</dbReference>
<dbReference type="InterPro" id="IPR008271">
    <property type="entry name" value="Ser/Thr_kinase_AS"/>
</dbReference>
<dbReference type="SUPFAM" id="SSF56112">
    <property type="entry name" value="Protein kinase-like (PK-like)"/>
    <property type="match status" value="1"/>
</dbReference>
<dbReference type="PANTHER" id="PTHR24346">
    <property type="entry name" value="MAP/MICROTUBULE AFFINITY-REGULATING KINASE"/>
    <property type="match status" value="1"/>
</dbReference>
<gene>
    <name evidence="5" type="ORF">DYB25_005526</name>
    <name evidence="6" type="ORF">DYB26_008634</name>
</gene>
<dbReference type="AlphaFoldDB" id="A0A397C8G1"/>
<keyword evidence="2 3" id="KW-0067">ATP-binding</keyword>
<dbReference type="InterPro" id="IPR017441">
    <property type="entry name" value="Protein_kinase_ATP_BS"/>
</dbReference>